<dbReference type="InterPro" id="IPR009057">
    <property type="entry name" value="Homeodomain-like_sf"/>
</dbReference>
<gene>
    <name evidence="5" type="primary">rhaS</name>
    <name evidence="5" type="ORF">CLCOL_19380</name>
</gene>
<dbReference type="EMBL" id="LTBB01000010">
    <property type="protein sequence ID" value="KYH28446.1"/>
    <property type="molecule type" value="Genomic_DNA"/>
</dbReference>
<dbReference type="SUPFAM" id="SSF46689">
    <property type="entry name" value="Homeodomain-like"/>
    <property type="match status" value="1"/>
</dbReference>
<evidence type="ECO:0000313" key="6">
    <source>
        <dbReference type="Proteomes" id="UP000075374"/>
    </source>
</evidence>
<keyword evidence="6" id="KW-1185">Reference proteome</keyword>
<dbReference type="STRING" id="1121305.CLCOL_19380"/>
<accession>A0A151ALE0</accession>
<keyword evidence="2" id="KW-0238">DNA-binding</keyword>
<dbReference type="GO" id="GO:0003700">
    <property type="term" value="F:DNA-binding transcription factor activity"/>
    <property type="evidence" value="ECO:0007669"/>
    <property type="project" value="InterPro"/>
</dbReference>
<dbReference type="GO" id="GO:0043565">
    <property type="term" value="F:sequence-specific DNA binding"/>
    <property type="evidence" value="ECO:0007669"/>
    <property type="project" value="InterPro"/>
</dbReference>
<comment type="caution">
    <text evidence="5">The sequence shown here is derived from an EMBL/GenBank/DDBJ whole genome shotgun (WGS) entry which is preliminary data.</text>
</comment>
<dbReference type="AlphaFoldDB" id="A0A151ALE0"/>
<dbReference type="PANTHER" id="PTHR43280">
    <property type="entry name" value="ARAC-FAMILY TRANSCRIPTIONAL REGULATOR"/>
    <property type="match status" value="1"/>
</dbReference>
<dbReference type="PRINTS" id="PR00032">
    <property type="entry name" value="HTHARAC"/>
</dbReference>
<feature type="domain" description="HTH araC/xylS-type" evidence="4">
    <location>
        <begin position="242"/>
        <end position="339"/>
    </location>
</feature>
<dbReference type="InterPro" id="IPR011051">
    <property type="entry name" value="RmlC_Cupin_sf"/>
</dbReference>
<keyword evidence="1" id="KW-0805">Transcription regulation</keyword>
<evidence type="ECO:0000259" key="4">
    <source>
        <dbReference type="PROSITE" id="PS01124"/>
    </source>
</evidence>
<proteinExistence type="predicted"/>
<dbReference type="SMART" id="SM00342">
    <property type="entry name" value="HTH_ARAC"/>
    <property type="match status" value="1"/>
</dbReference>
<dbReference type="Pfam" id="PF12833">
    <property type="entry name" value="HTH_18"/>
    <property type="match status" value="1"/>
</dbReference>
<dbReference type="SUPFAM" id="SSF51182">
    <property type="entry name" value="RmlC-like cupins"/>
    <property type="match status" value="1"/>
</dbReference>
<dbReference type="InterPro" id="IPR014710">
    <property type="entry name" value="RmlC-like_jellyroll"/>
</dbReference>
<protein>
    <submittedName>
        <fullName evidence="5">HTH-type transcriptional activator RhaS</fullName>
    </submittedName>
</protein>
<dbReference type="PATRIC" id="fig|1121305.3.peg.1941"/>
<dbReference type="Pfam" id="PF07883">
    <property type="entry name" value="Cupin_2"/>
    <property type="match status" value="1"/>
</dbReference>
<dbReference type="Gene3D" id="1.10.10.60">
    <property type="entry name" value="Homeodomain-like"/>
    <property type="match status" value="2"/>
</dbReference>
<dbReference type="Proteomes" id="UP000075374">
    <property type="component" value="Unassembled WGS sequence"/>
</dbReference>
<dbReference type="InterPro" id="IPR018060">
    <property type="entry name" value="HTH_AraC"/>
</dbReference>
<evidence type="ECO:0000256" key="1">
    <source>
        <dbReference type="ARBA" id="ARBA00023015"/>
    </source>
</evidence>
<evidence type="ECO:0000256" key="3">
    <source>
        <dbReference type="ARBA" id="ARBA00023163"/>
    </source>
</evidence>
<dbReference type="InterPro" id="IPR013096">
    <property type="entry name" value="Cupin_2"/>
</dbReference>
<dbReference type="PANTHER" id="PTHR43280:SF28">
    <property type="entry name" value="HTH-TYPE TRANSCRIPTIONAL ACTIVATOR RHAS"/>
    <property type="match status" value="1"/>
</dbReference>
<dbReference type="PROSITE" id="PS01124">
    <property type="entry name" value="HTH_ARAC_FAMILY_2"/>
    <property type="match status" value="1"/>
</dbReference>
<dbReference type="PROSITE" id="PS00041">
    <property type="entry name" value="HTH_ARAC_FAMILY_1"/>
    <property type="match status" value="1"/>
</dbReference>
<evidence type="ECO:0000313" key="5">
    <source>
        <dbReference type="EMBL" id="KYH28446.1"/>
    </source>
</evidence>
<keyword evidence="3" id="KW-0804">Transcription</keyword>
<name>A0A151ALE0_9CLOT</name>
<dbReference type="Gene3D" id="2.60.120.10">
    <property type="entry name" value="Jelly Rolls"/>
    <property type="match status" value="1"/>
</dbReference>
<dbReference type="RefSeq" id="WP_061858761.1">
    <property type="nucleotide sequence ID" value="NZ_LTBB01000010.1"/>
</dbReference>
<dbReference type="InterPro" id="IPR018062">
    <property type="entry name" value="HTH_AraC-typ_CS"/>
</dbReference>
<dbReference type="InterPro" id="IPR020449">
    <property type="entry name" value="Tscrpt_reg_AraC-type_HTH"/>
</dbReference>
<sequence>MNHSELDKLLKMRTSAEEYIINSINSSHKGTLTNKQIMTILHPVLRWEEDDETPVLSGESILPPDENISISKHHRFIPIPAHQHDFIELFYVYSGSCTQIINGKKVTLSQGDMCILDTNVIHSIETTGENDIIINCLMRKDYFDTSLLSRLSSNDLISTFLVHAIYQSKDYNNFIIFHSKKRKKLHSLMKDLMCEYFDPSICSKEIINCYIILIFSELLQIYQDQTPEVQILNETANTKNISKILEYIQKNYICTTLAETAKTFNFHPNYLSTLLKKTTGKSFKEIIHEQKLKKACTLLKNTDMTVEDISLEVGYNNFSFFYKKFKDAFGVTPLEYRQNKQ</sequence>
<evidence type="ECO:0000256" key="2">
    <source>
        <dbReference type="ARBA" id="ARBA00023125"/>
    </source>
</evidence>
<reference evidence="5 6" key="1">
    <citation type="submission" date="2016-02" db="EMBL/GenBank/DDBJ databases">
        <title>Genome sequence of Clostridium colicanis DSM 13634.</title>
        <authorList>
            <person name="Poehlein A."/>
            <person name="Daniel R."/>
        </authorList>
    </citation>
    <scope>NUCLEOTIDE SEQUENCE [LARGE SCALE GENOMIC DNA]</scope>
    <source>
        <strain evidence="5 6">DSM 13634</strain>
    </source>
</reference>
<organism evidence="5 6">
    <name type="scientific">Clostridium colicanis DSM 13634</name>
    <dbReference type="NCBI Taxonomy" id="1121305"/>
    <lineage>
        <taxon>Bacteria</taxon>
        <taxon>Bacillati</taxon>
        <taxon>Bacillota</taxon>
        <taxon>Clostridia</taxon>
        <taxon>Eubacteriales</taxon>
        <taxon>Clostridiaceae</taxon>
        <taxon>Clostridium</taxon>
    </lineage>
</organism>